<accession>A0ACC3D3B7</accession>
<evidence type="ECO:0000313" key="2">
    <source>
        <dbReference type="Proteomes" id="UP001186974"/>
    </source>
</evidence>
<gene>
    <name evidence="1" type="ORF">LTS18_007097</name>
</gene>
<name>A0ACC3D3B7_9PEZI</name>
<protein>
    <submittedName>
        <fullName evidence="1">Uncharacterized protein</fullName>
    </submittedName>
</protein>
<organism evidence="1 2">
    <name type="scientific">Coniosporium uncinatum</name>
    <dbReference type="NCBI Taxonomy" id="93489"/>
    <lineage>
        <taxon>Eukaryota</taxon>
        <taxon>Fungi</taxon>
        <taxon>Dikarya</taxon>
        <taxon>Ascomycota</taxon>
        <taxon>Pezizomycotina</taxon>
        <taxon>Dothideomycetes</taxon>
        <taxon>Dothideomycetes incertae sedis</taxon>
        <taxon>Coniosporium</taxon>
    </lineage>
</organism>
<evidence type="ECO:0000313" key="1">
    <source>
        <dbReference type="EMBL" id="KAK3061068.1"/>
    </source>
</evidence>
<dbReference type="EMBL" id="JAWDJW010008092">
    <property type="protein sequence ID" value="KAK3061068.1"/>
    <property type="molecule type" value="Genomic_DNA"/>
</dbReference>
<reference evidence="1" key="1">
    <citation type="submission" date="2024-09" db="EMBL/GenBank/DDBJ databases">
        <title>Black Yeasts Isolated from many extreme environments.</title>
        <authorList>
            <person name="Coleine C."/>
            <person name="Stajich J.E."/>
            <person name="Selbmann L."/>
        </authorList>
    </citation>
    <scope>NUCLEOTIDE SEQUENCE</scope>
    <source>
        <strain evidence="1">CCFEE 5737</strain>
    </source>
</reference>
<keyword evidence="2" id="KW-1185">Reference proteome</keyword>
<proteinExistence type="predicted"/>
<dbReference type="Proteomes" id="UP001186974">
    <property type="component" value="Unassembled WGS sequence"/>
</dbReference>
<comment type="caution">
    <text evidence="1">The sequence shown here is derived from an EMBL/GenBank/DDBJ whole genome shotgun (WGS) entry which is preliminary data.</text>
</comment>
<sequence>MAPFQAPAPSGAGDQIVEKSGIEIFQDEDIAKQVFHQGVVPDSLIDKSREEILVLRKRLVRKIDFRLMPMLVVLFLLNILDRNNFTNARLGGLEDDLNMDSHQYSTALMIMYVGYLIFQFPSNVILSKFPRPGIYLAVACCLWGTVSTSMAAVQSYSHVIVVRFFLGFVEAPFFPGALLMLTSWYVREELPLRIAVLYAGNTLSNCFGGLIAAGVIGGMDGVAGIASWRWLFIIEGCFTIGMSFVAYFVLPNYPADCKWLSEEERDYAIWRIADEAAGVDDGADGESIWAGGLKAIKDPKLYMLILIQMSLLVGMAYTYFFPSIVKTLGYSNVLTLLLTAPPYALAFFGSLGNSIHAGKTGERAFHIIVPLSISCLGNILCITLTNTAGRYVAMFLMTFGVYSAFNVTLSWVSSTMPRPKSKRAAALAMVNSLANCTHLFTSYLYPNSDKPRYMTAGITLACFCGLCALSSFALRTWLRRENQKLDRAEGFAKGDPEYVDGRRKGFRYMY</sequence>